<protein>
    <submittedName>
        <fullName evidence="4">Pentatricopeptide repeat protein</fullName>
    </submittedName>
</protein>
<dbReference type="EMBL" id="LSBJ02000007">
    <property type="protein sequence ID" value="OAQ61987.1"/>
    <property type="molecule type" value="Genomic_DNA"/>
</dbReference>
<organism evidence="4 5">
    <name type="scientific">Pochonia chlamydosporia 170</name>
    <dbReference type="NCBI Taxonomy" id="1380566"/>
    <lineage>
        <taxon>Eukaryota</taxon>
        <taxon>Fungi</taxon>
        <taxon>Dikarya</taxon>
        <taxon>Ascomycota</taxon>
        <taxon>Pezizomycotina</taxon>
        <taxon>Sordariomycetes</taxon>
        <taxon>Hypocreomycetidae</taxon>
        <taxon>Hypocreales</taxon>
        <taxon>Clavicipitaceae</taxon>
        <taxon>Pochonia</taxon>
    </lineage>
</organism>
<evidence type="ECO:0000313" key="4">
    <source>
        <dbReference type="EMBL" id="OAQ61987.1"/>
    </source>
</evidence>
<dbReference type="Proteomes" id="UP000078397">
    <property type="component" value="Unassembled WGS sequence"/>
</dbReference>
<dbReference type="OrthoDB" id="185373at2759"/>
<name>A0A179F9B7_METCM</name>
<dbReference type="Pfam" id="PF13812">
    <property type="entry name" value="PPR_3"/>
    <property type="match status" value="1"/>
</dbReference>
<proteinExistence type="predicted"/>
<gene>
    <name evidence="4" type="ORF">VFPPC_07317</name>
</gene>
<dbReference type="GeneID" id="28850190"/>
<dbReference type="AlphaFoldDB" id="A0A179F9B7"/>
<keyword evidence="1" id="KW-0677">Repeat</keyword>
<dbReference type="InterPro" id="IPR002885">
    <property type="entry name" value="PPR_rpt"/>
</dbReference>
<evidence type="ECO:0000256" key="2">
    <source>
        <dbReference type="PROSITE-ProRule" id="PRU00708"/>
    </source>
</evidence>
<dbReference type="KEGG" id="pchm:VFPPC_07317"/>
<accession>A0A179F9B7</accession>
<feature type="compositionally biased region" description="Basic residues" evidence="3">
    <location>
        <begin position="138"/>
        <end position="151"/>
    </location>
</feature>
<comment type="caution">
    <text evidence="4">The sequence shown here is derived from an EMBL/GenBank/DDBJ whole genome shotgun (WGS) entry which is preliminary data.</text>
</comment>
<sequence length="823" mass="92960">MRAACLCRASCSKLGRSPRGQPIVRPTLETSQRRLFTAYAPRLLADVSPSVSTSQTHHIFQADAGLQAKHTSLLDESSDLSSNLSKLESNHSTVDESKGKHKSHKRPLQNDLKKPTNGGHASRFRNAGSQSRSSSRQKQSRLKSRRARVGRTQRDSIRPETYVQWGFIRHQHSGNELLAARKAFRLWKVKVRHLLQKSEPDWPWKQDAQWLVEYNTVAGMRSAWQELDIQARKQQWPRIMLSTMRLYPAKAGMVLEATLDPWPPGYAIHDVLLFIVQRLDPAKAKNIRQRTLEAEEAADLLHKVMTDSPKQHVPLSQRLFGLFAKKLPSEQVFELFSLLRRSGFKLHANTLIHFASTLAKHPAHKEHAFEILKALSESGADLNEARPSSVITSLLHCQVPEGAESTQGNSFSHKDALQYFIERGFTLNLLSATAFLDTLTQQGEIDEAIRLALLFSESGIRLDRKAWATLFRGAKTSRKVETVAKALDVAKVADVPFVEVLNNALHSVFHFAEMEGRERRREVPSGPALFATLLRIFAKKFDMEPLQWWLPDSLPLLLAQGTGNQSLVPNDSSQTRWQFDVTIVPFVDQLFSSGGDTKLKPNLTTIAIMMRAYIRSLRGPYDLMAYYQFFKSRLEEQGKNASLPSASRLIQNQGTLIHDTIIFAMTEHKELSRPALQVFGDMLKDHHYSNNGDVAKAHVGKDGLVASRPIHPAPTVLTFSILLRGLLKNHDKMLARQVIQVMREHGIGPNRVTWNTLTSGYATMQDVPKTVSTLQDMEAAGFKPDVYTFKAFARLKNQEKALQMMEQVIDTNRQKMVEEELHD</sequence>
<feature type="repeat" description="PPR" evidence="2">
    <location>
        <begin position="715"/>
        <end position="749"/>
    </location>
</feature>
<feature type="repeat" description="PPR" evidence="2">
    <location>
        <begin position="750"/>
        <end position="784"/>
    </location>
</feature>
<evidence type="ECO:0000313" key="5">
    <source>
        <dbReference type="Proteomes" id="UP000078397"/>
    </source>
</evidence>
<feature type="compositionally biased region" description="Low complexity" evidence="3">
    <location>
        <begin position="82"/>
        <end position="92"/>
    </location>
</feature>
<dbReference type="PANTHER" id="PTHR47941">
    <property type="entry name" value="PENTATRICOPEPTIDE REPEAT-CONTAINING PROTEIN 3, MITOCHONDRIAL"/>
    <property type="match status" value="1"/>
</dbReference>
<dbReference type="InterPro" id="IPR011990">
    <property type="entry name" value="TPR-like_helical_dom_sf"/>
</dbReference>
<keyword evidence="5" id="KW-1185">Reference proteome</keyword>
<dbReference type="NCBIfam" id="TIGR00756">
    <property type="entry name" value="PPR"/>
    <property type="match status" value="1"/>
</dbReference>
<feature type="region of interest" description="Disordered" evidence="3">
    <location>
        <begin position="82"/>
        <end position="154"/>
    </location>
</feature>
<dbReference type="PROSITE" id="PS51375">
    <property type="entry name" value="PPR"/>
    <property type="match status" value="2"/>
</dbReference>
<dbReference type="Gene3D" id="1.25.40.10">
    <property type="entry name" value="Tetratricopeptide repeat domain"/>
    <property type="match status" value="2"/>
</dbReference>
<evidence type="ECO:0000256" key="3">
    <source>
        <dbReference type="SAM" id="MobiDB-lite"/>
    </source>
</evidence>
<evidence type="ECO:0000256" key="1">
    <source>
        <dbReference type="ARBA" id="ARBA00022737"/>
    </source>
</evidence>
<reference evidence="4 5" key="1">
    <citation type="journal article" date="2016" name="PLoS Pathog.">
        <title>Biosynthesis of antibiotic leucinostatins in bio-control fungus Purpureocillium lilacinum and their inhibition on phytophthora revealed by genome mining.</title>
        <authorList>
            <person name="Wang G."/>
            <person name="Liu Z."/>
            <person name="Lin R."/>
            <person name="Li E."/>
            <person name="Mao Z."/>
            <person name="Ling J."/>
            <person name="Yang Y."/>
            <person name="Yin W.B."/>
            <person name="Xie B."/>
        </authorList>
    </citation>
    <scope>NUCLEOTIDE SEQUENCE [LARGE SCALE GENOMIC DNA]</scope>
    <source>
        <strain evidence="4">170</strain>
    </source>
</reference>
<dbReference type="STRING" id="1380566.A0A179F9B7"/>
<dbReference type="RefSeq" id="XP_018139691.1">
    <property type="nucleotide sequence ID" value="XM_018286196.1"/>
</dbReference>